<sequence>MSNRRAAVALVMAALVAAGACACQSSEAGTNGKDGTKAPDAQVRILPANGDGKARPDQGITVTASGGKLEQVNAVQAGKPVVGSFNAEHTQWKSTWTLKPGAAYSVNATAKNAKGKTVSAASQFTLQKATQTFSISDVTPMPKETVGVGMPIIVTFNRAIANRAYVEKALEVKSDKGDVGAWHWTSPTQVVYRTQKYWQPHQNVTLTAHMAGVRGLKGVYGTTDVTKSFKIGASNITVANAKTHYMKVDHDGTVKKFPISMGMGTTQEYTTTSGIHLTKEKAPMVHMVSPGRKPGDPGYYAEDIPLAVRISDRGEYVHQSPGEYYALGHNNISHGCVRTSPTGARWFYNIAQRGDVVDVVGTDRKLVNEQGNGWTYWTLSWNTWLKGSALPH</sequence>
<evidence type="ECO:0000256" key="3">
    <source>
        <dbReference type="ARBA" id="ARBA00022960"/>
    </source>
</evidence>
<dbReference type="Pfam" id="PF17964">
    <property type="entry name" value="Big_10"/>
    <property type="match status" value="1"/>
</dbReference>
<evidence type="ECO:0000256" key="8">
    <source>
        <dbReference type="SAM" id="SignalP"/>
    </source>
</evidence>
<evidence type="ECO:0000256" key="4">
    <source>
        <dbReference type="ARBA" id="ARBA00022984"/>
    </source>
</evidence>
<accession>A0ABP8QW01</accession>
<dbReference type="Proteomes" id="UP001500503">
    <property type="component" value="Unassembled WGS sequence"/>
</dbReference>
<feature type="domain" description="L,D-TPase catalytic" evidence="9">
    <location>
        <begin position="235"/>
        <end position="360"/>
    </location>
</feature>
<feature type="signal peptide" evidence="8">
    <location>
        <begin position="1"/>
        <end position="22"/>
    </location>
</feature>
<comment type="pathway">
    <text evidence="1 7">Cell wall biogenesis; peptidoglycan biosynthesis.</text>
</comment>
<dbReference type="PROSITE" id="PS51257">
    <property type="entry name" value="PROKAR_LIPOPROTEIN"/>
    <property type="match status" value="1"/>
</dbReference>
<feature type="active site" description="Proton donor/acceptor" evidence="7">
    <location>
        <position position="318"/>
    </location>
</feature>
<keyword evidence="5" id="KW-0012">Acyltransferase</keyword>
<dbReference type="InterPro" id="IPR041280">
    <property type="entry name" value="Big_10"/>
</dbReference>
<dbReference type="Gene3D" id="2.60.40.3710">
    <property type="match status" value="1"/>
</dbReference>
<dbReference type="InterPro" id="IPR038063">
    <property type="entry name" value="Transpep_catalytic_dom"/>
</dbReference>
<evidence type="ECO:0000256" key="1">
    <source>
        <dbReference type="ARBA" id="ARBA00004752"/>
    </source>
</evidence>
<dbReference type="Gene3D" id="2.60.40.3780">
    <property type="match status" value="1"/>
</dbReference>
<name>A0ABP8QW01_9ACTN</name>
<evidence type="ECO:0000259" key="9">
    <source>
        <dbReference type="PROSITE" id="PS52029"/>
    </source>
</evidence>
<feature type="active site" description="Nucleophile" evidence="7">
    <location>
        <position position="336"/>
    </location>
</feature>
<keyword evidence="2" id="KW-0808">Transferase</keyword>
<evidence type="ECO:0000256" key="6">
    <source>
        <dbReference type="ARBA" id="ARBA00023316"/>
    </source>
</evidence>
<dbReference type="CDD" id="cd13432">
    <property type="entry name" value="LDT_IgD_like_2"/>
    <property type="match status" value="1"/>
</dbReference>
<dbReference type="PANTHER" id="PTHR30582">
    <property type="entry name" value="L,D-TRANSPEPTIDASE"/>
    <property type="match status" value="1"/>
</dbReference>
<protein>
    <submittedName>
        <fullName evidence="10">Ig-like domain-containing protein</fullName>
    </submittedName>
</protein>
<dbReference type="RefSeq" id="WP_345472237.1">
    <property type="nucleotide sequence ID" value="NZ_BAABHF010000046.1"/>
</dbReference>
<dbReference type="SUPFAM" id="SSF141523">
    <property type="entry name" value="L,D-transpeptidase catalytic domain-like"/>
    <property type="match status" value="1"/>
</dbReference>
<comment type="caution">
    <text evidence="10">The sequence shown here is derived from an EMBL/GenBank/DDBJ whole genome shotgun (WGS) entry which is preliminary data.</text>
</comment>
<dbReference type="EMBL" id="BAABHF010000046">
    <property type="protein sequence ID" value="GAA4511511.1"/>
    <property type="molecule type" value="Genomic_DNA"/>
</dbReference>
<dbReference type="InterPro" id="IPR005490">
    <property type="entry name" value="LD_TPept_cat_dom"/>
</dbReference>
<evidence type="ECO:0000313" key="10">
    <source>
        <dbReference type="EMBL" id="GAA4511511.1"/>
    </source>
</evidence>
<proteinExistence type="predicted"/>
<dbReference type="PROSITE" id="PS52029">
    <property type="entry name" value="LD_TPASE"/>
    <property type="match status" value="1"/>
</dbReference>
<organism evidence="10 11">
    <name type="scientific">Actinoallomurus oryzae</name>
    <dbReference type="NCBI Taxonomy" id="502180"/>
    <lineage>
        <taxon>Bacteria</taxon>
        <taxon>Bacillati</taxon>
        <taxon>Actinomycetota</taxon>
        <taxon>Actinomycetes</taxon>
        <taxon>Streptosporangiales</taxon>
        <taxon>Thermomonosporaceae</taxon>
        <taxon>Actinoallomurus</taxon>
    </lineage>
</organism>
<dbReference type="Pfam" id="PF03734">
    <property type="entry name" value="YkuD"/>
    <property type="match status" value="1"/>
</dbReference>
<gene>
    <name evidence="10" type="ORF">GCM10023191_075770</name>
</gene>
<dbReference type="PANTHER" id="PTHR30582:SF2">
    <property type="entry name" value="L,D-TRANSPEPTIDASE YCIB-RELATED"/>
    <property type="match status" value="1"/>
</dbReference>
<feature type="chain" id="PRO_5045667860" evidence="8">
    <location>
        <begin position="23"/>
        <end position="392"/>
    </location>
</feature>
<keyword evidence="6 7" id="KW-0961">Cell wall biogenesis/degradation</keyword>
<evidence type="ECO:0000256" key="2">
    <source>
        <dbReference type="ARBA" id="ARBA00022679"/>
    </source>
</evidence>
<evidence type="ECO:0000256" key="5">
    <source>
        <dbReference type="ARBA" id="ARBA00023315"/>
    </source>
</evidence>
<dbReference type="CDD" id="cd16913">
    <property type="entry name" value="YkuD_like"/>
    <property type="match status" value="1"/>
</dbReference>
<evidence type="ECO:0000256" key="7">
    <source>
        <dbReference type="PROSITE-ProRule" id="PRU01373"/>
    </source>
</evidence>
<dbReference type="Gene3D" id="2.40.440.10">
    <property type="entry name" value="L,D-transpeptidase catalytic domain-like"/>
    <property type="match status" value="1"/>
</dbReference>
<dbReference type="InterPro" id="IPR050979">
    <property type="entry name" value="LD-transpeptidase"/>
</dbReference>
<evidence type="ECO:0000313" key="11">
    <source>
        <dbReference type="Proteomes" id="UP001500503"/>
    </source>
</evidence>
<keyword evidence="4 7" id="KW-0573">Peptidoglycan synthesis</keyword>
<keyword evidence="11" id="KW-1185">Reference proteome</keyword>
<keyword evidence="8" id="KW-0732">Signal</keyword>
<keyword evidence="3 7" id="KW-0133">Cell shape</keyword>
<reference evidence="11" key="1">
    <citation type="journal article" date="2019" name="Int. J. Syst. Evol. Microbiol.">
        <title>The Global Catalogue of Microorganisms (GCM) 10K type strain sequencing project: providing services to taxonomists for standard genome sequencing and annotation.</title>
        <authorList>
            <consortium name="The Broad Institute Genomics Platform"/>
            <consortium name="The Broad Institute Genome Sequencing Center for Infectious Disease"/>
            <person name="Wu L."/>
            <person name="Ma J."/>
        </authorList>
    </citation>
    <scope>NUCLEOTIDE SEQUENCE [LARGE SCALE GENOMIC DNA]</scope>
    <source>
        <strain evidence="11">JCM 17933</strain>
    </source>
</reference>